<dbReference type="EMBL" id="CAXKWB010004484">
    <property type="protein sequence ID" value="CAL4073820.1"/>
    <property type="molecule type" value="Genomic_DNA"/>
</dbReference>
<protein>
    <submittedName>
        <fullName evidence="2">Uncharacterized protein</fullName>
    </submittedName>
</protein>
<feature type="non-terminal residue" evidence="2">
    <location>
        <position position="190"/>
    </location>
</feature>
<dbReference type="Pfam" id="PF07841">
    <property type="entry name" value="DM4_12"/>
    <property type="match status" value="1"/>
</dbReference>
<dbReference type="SMART" id="SM00718">
    <property type="entry name" value="DM4_12"/>
    <property type="match status" value="1"/>
</dbReference>
<evidence type="ECO:0000256" key="1">
    <source>
        <dbReference type="SAM" id="SignalP"/>
    </source>
</evidence>
<dbReference type="Proteomes" id="UP001497623">
    <property type="component" value="Unassembled WGS sequence"/>
</dbReference>
<comment type="caution">
    <text evidence="2">The sequence shown here is derived from an EMBL/GenBank/DDBJ whole genome shotgun (WGS) entry which is preliminary data.</text>
</comment>
<accession>A0AAV2Q824</accession>
<evidence type="ECO:0000313" key="3">
    <source>
        <dbReference type="Proteomes" id="UP001497623"/>
    </source>
</evidence>
<proteinExistence type="predicted"/>
<organism evidence="2 3">
    <name type="scientific">Meganyctiphanes norvegica</name>
    <name type="common">Northern krill</name>
    <name type="synonym">Thysanopoda norvegica</name>
    <dbReference type="NCBI Taxonomy" id="48144"/>
    <lineage>
        <taxon>Eukaryota</taxon>
        <taxon>Metazoa</taxon>
        <taxon>Ecdysozoa</taxon>
        <taxon>Arthropoda</taxon>
        <taxon>Crustacea</taxon>
        <taxon>Multicrustacea</taxon>
        <taxon>Malacostraca</taxon>
        <taxon>Eumalacostraca</taxon>
        <taxon>Eucarida</taxon>
        <taxon>Euphausiacea</taxon>
        <taxon>Euphausiidae</taxon>
        <taxon>Meganyctiphanes</taxon>
    </lineage>
</organism>
<name>A0AAV2Q824_MEGNR</name>
<dbReference type="AlphaFoldDB" id="A0AAV2Q824"/>
<keyword evidence="1" id="KW-0732">Signal</keyword>
<dbReference type="InterPro" id="IPR006631">
    <property type="entry name" value="DM4_12"/>
</dbReference>
<feature type="signal peptide" evidence="1">
    <location>
        <begin position="1"/>
        <end position="27"/>
    </location>
</feature>
<keyword evidence="3" id="KW-1185">Reference proteome</keyword>
<evidence type="ECO:0000313" key="2">
    <source>
        <dbReference type="EMBL" id="CAL4073820.1"/>
    </source>
</evidence>
<feature type="chain" id="PRO_5043696541" evidence="1">
    <location>
        <begin position="28"/>
        <end position="190"/>
    </location>
</feature>
<dbReference type="PANTHER" id="PTHR21398">
    <property type="entry name" value="AGAP007094-PA"/>
    <property type="match status" value="1"/>
</dbReference>
<gene>
    <name evidence="2" type="ORF">MNOR_LOCUS9307</name>
</gene>
<sequence>MGILECNMFVSSVCLTVCLGLVRGSIANNPLNSLVEEAKQTGIDLETPEWLQNIPQESRVSKYRKRRFIDFPTGSTISMKFTVTIPTEGFADSGSFSGINTLTFNLPTTEDVENFGIGRALNTLGHSRQDLYRSMEDFFNGMGYDGHACVLRGICELAELPFEHGILGELINIAFSVAAPSAPSTNYLTD</sequence>
<reference evidence="2 3" key="1">
    <citation type="submission" date="2024-05" db="EMBL/GenBank/DDBJ databases">
        <authorList>
            <person name="Wallberg A."/>
        </authorList>
    </citation>
    <scope>NUCLEOTIDE SEQUENCE [LARGE SCALE GENOMIC DNA]</scope>
</reference>
<dbReference type="PANTHER" id="PTHR21398:SF7">
    <property type="entry name" value="LP19941P"/>
    <property type="match status" value="1"/>
</dbReference>